<accession>A0A9P8T151</accession>
<proteinExistence type="predicted"/>
<comment type="caution">
    <text evidence="1">The sequence shown here is derived from an EMBL/GenBank/DDBJ whole genome shotgun (WGS) entry which is preliminary data.</text>
</comment>
<evidence type="ECO:0008006" key="3">
    <source>
        <dbReference type="Google" id="ProtNLM"/>
    </source>
</evidence>
<dbReference type="OrthoDB" id="4818801at2759"/>
<name>A0A9P8T151_9ASCO</name>
<evidence type="ECO:0000313" key="1">
    <source>
        <dbReference type="EMBL" id="KAH3661565.1"/>
    </source>
</evidence>
<keyword evidence="2" id="KW-1185">Reference proteome</keyword>
<dbReference type="RefSeq" id="XP_046058678.1">
    <property type="nucleotide sequence ID" value="XM_046207698.1"/>
</dbReference>
<dbReference type="AlphaFoldDB" id="A0A9P8T151"/>
<reference evidence="1" key="2">
    <citation type="submission" date="2021-01" db="EMBL/GenBank/DDBJ databases">
        <authorList>
            <person name="Schikora-Tamarit M.A."/>
        </authorList>
    </citation>
    <scope>NUCLEOTIDE SEQUENCE</scope>
    <source>
        <strain evidence="1">CBS6075</strain>
    </source>
</reference>
<protein>
    <recommendedName>
        <fullName evidence="3">Sedoheptulose 1,7-bisphosphatase</fullName>
    </recommendedName>
</protein>
<dbReference type="GO" id="GO:0050278">
    <property type="term" value="F:sedoheptulose-bisphosphatase activity"/>
    <property type="evidence" value="ECO:0007669"/>
    <property type="project" value="TreeGrafter"/>
</dbReference>
<dbReference type="SUPFAM" id="SSF53254">
    <property type="entry name" value="Phosphoglycerate mutase-like"/>
    <property type="match status" value="1"/>
</dbReference>
<dbReference type="Pfam" id="PF00300">
    <property type="entry name" value="His_Phos_1"/>
    <property type="match status" value="1"/>
</dbReference>
<dbReference type="SMART" id="SM00855">
    <property type="entry name" value="PGAM"/>
    <property type="match status" value="1"/>
</dbReference>
<dbReference type="InterPro" id="IPR029033">
    <property type="entry name" value="His_PPase_superfam"/>
</dbReference>
<dbReference type="GeneID" id="70238377"/>
<dbReference type="PANTHER" id="PTHR48100:SF15">
    <property type="entry name" value="SEDOHEPTULOSE 1,7-BISPHOSPHATASE"/>
    <property type="match status" value="1"/>
</dbReference>
<dbReference type="Proteomes" id="UP000769157">
    <property type="component" value="Unassembled WGS sequence"/>
</dbReference>
<dbReference type="PANTHER" id="PTHR48100">
    <property type="entry name" value="BROAD-SPECIFICITY PHOSPHATASE YOR283W-RELATED"/>
    <property type="match status" value="1"/>
</dbReference>
<dbReference type="Gene3D" id="3.40.50.1240">
    <property type="entry name" value="Phosphoglycerate mutase-like"/>
    <property type="match status" value="1"/>
</dbReference>
<organism evidence="1 2">
    <name type="scientific">Ogataea philodendri</name>
    <dbReference type="NCBI Taxonomy" id="1378263"/>
    <lineage>
        <taxon>Eukaryota</taxon>
        <taxon>Fungi</taxon>
        <taxon>Dikarya</taxon>
        <taxon>Ascomycota</taxon>
        <taxon>Saccharomycotina</taxon>
        <taxon>Pichiomycetes</taxon>
        <taxon>Pichiales</taxon>
        <taxon>Pichiaceae</taxon>
        <taxon>Ogataea</taxon>
    </lineage>
</organism>
<reference evidence="1" key="1">
    <citation type="journal article" date="2021" name="Open Biol.">
        <title>Shared evolutionary footprints suggest mitochondrial oxidative damage underlies multiple complex I losses in fungi.</title>
        <authorList>
            <person name="Schikora-Tamarit M.A."/>
            <person name="Marcet-Houben M."/>
            <person name="Nosek J."/>
            <person name="Gabaldon T."/>
        </authorList>
    </citation>
    <scope>NUCLEOTIDE SEQUENCE</scope>
    <source>
        <strain evidence="1">CBS6075</strain>
    </source>
</reference>
<dbReference type="InterPro" id="IPR050275">
    <property type="entry name" value="PGM_Phosphatase"/>
</dbReference>
<sequence length="225" mass="24991">MAPTGPTPRCQHTSFTDIDLTDFGVKQIAATGRALVGSASTNLIDPKTLKMVISSPRTRALHTQKLLFESVPSEELEHVNFVVDENIREWDYGEYEGLRTAEIKDLREERGLSRDWEIWSDGCEGGEDYKQVTERVDAVISRIRDVHREAFEKGEDCNVVVIGHGHILRCFAARWVGREVNCNPQFLLDAGGVGVLSYQHHNISEPALCLAGAFVVPADETGADI</sequence>
<dbReference type="EMBL" id="JAEUBE010000439">
    <property type="protein sequence ID" value="KAH3661565.1"/>
    <property type="molecule type" value="Genomic_DNA"/>
</dbReference>
<dbReference type="InterPro" id="IPR013078">
    <property type="entry name" value="His_Pase_superF_clade-1"/>
</dbReference>
<dbReference type="CDD" id="cd07067">
    <property type="entry name" value="HP_PGM_like"/>
    <property type="match status" value="1"/>
</dbReference>
<gene>
    <name evidence="1" type="ORF">OGAPHI_006413</name>
</gene>
<evidence type="ECO:0000313" key="2">
    <source>
        <dbReference type="Proteomes" id="UP000769157"/>
    </source>
</evidence>
<dbReference type="GO" id="GO:0046390">
    <property type="term" value="P:ribose phosphate biosynthetic process"/>
    <property type="evidence" value="ECO:0007669"/>
    <property type="project" value="TreeGrafter"/>
</dbReference>